<feature type="compositionally biased region" description="Low complexity" evidence="1">
    <location>
        <begin position="1"/>
        <end position="12"/>
    </location>
</feature>
<gene>
    <name evidence="2" type="ORF">M6B22_07170</name>
</gene>
<evidence type="ECO:0000313" key="3">
    <source>
        <dbReference type="Proteomes" id="UP001164693"/>
    </source>
</evidence>
<evidence type="ECO:0000313" key="2">
    <source>
        <dbReference type="EMBL" id="WAX58537.1"/>
    </source>
</evidence>
<dbReference type="Proteomes" id="UP001164693">
    <property type="component" value="Chromosome"/>
</dbReference>
<dbReference type="RefSeq" id="WP_269445076.1">
    <property type="nucleotide sequence ID" value="NZ_CP097463.1"/>
</dbReference>
<feature type="region of interest" description="Disordered" evidence="1">
    <location>
        <begin position="1"/>
        <end position="20"/>
    </location>
</feature>
<proteinExistence type="predicted"/>
<accession>A0ABY7K4I1</accession>
<evidence type="ECO:0000256" key="1">
    <source>
        <dbReference type="SAM" id="MobiDB-lite"/>
    </source>
</evidence>
<name>A0ABY7K4I1_9ACTN</name>
<dbReference type="EMBL" id="CP097463">
    <property type="protein sequence ID" value="WAX58537.1"/>
    <property type="molecule type" value="Genomic_DNA"/>
</dbReference>
<keyword evidence="3" id="KW-1185">Reference proteome</keyword>
<organism evidence="2 3">
    <name type="scientific">Jatrophihabitans cynanchi</name>
    <dbReference type="NCBI Taxonomy" id="2944128"/>
    <lineage>
        <taxon>Bacteria</taxon>
        <taxon>Bacillati</taxon>
        <taxon>Actinomycetota</taxon>
        <taxon>Actinomycetes</taxon>
        <taxon>Jatrophihabitantales</taxon>
        <taxon>Jatrophihabitantaceae</taxon>
        <taxon>Jatrophihabitans</taxon>
    </lineage>
</organism>
<reference evidence="2" key="1">
    <citation type="submission" date="2022-05" db="EMBL/GenBank/DDBJ databases">
        <title>Jatrophihabitans sp. SB3-54 whole genome sequence.</title>
        <authorList>
            <person name="Suh M.K."/>
            <person name="Eom M.K."/>
            <person name="Kim J.S."/>
            <person name="Kim H.S."/>
            <person name="Do H.E."/>
            <person name="Shin Y.K."/>
            <person name="Lee J.-S."/>
        </authorList>
    </citation>
    <scope>NUCLEOTIDE SEQUENCE</scope>
    <source>
        <strain evidence="2">SB3-54</strain>
    </source>
</reference>
<protein>
    <submittedName>
        <fullName evidence="2">Uncharacterized protein</fullName>
    </submittedName>
</protein>
<sequence length="69" mass="7363">MTTTTTGIAATTTDDRAEDRVDAASRRVHAAEGQLHTAHQRGVEAWQLAAEHTLHAALEEYLAAKAVAP</sequence>